<feature type="binding site" evidence="7">
    <location>
        <position position="89"/>
    </location>
    <ligand>
        <name>substrate</name>
    </ligand>
</feature>
<dbReference type="SUPFAM" id="SSF53639">
    <property type="entry name" value="AraD/HMP-PK domain-like"/>
    <property type="match status" value="1"/>
</dbReference>
<evidence type="ECO:0000259" key="8">
    <source>
        <dbReference type="SMART" id="SM01007"/>
    </source>
</evidence>
<evidence type="ECO:0000313" key="9">
    <source>
        <dbReference type="EMBL" id="CAI4043846.1"/>
    </source>
</evidence>
<keyword evidence="3 7" id="KW-0479">Metal-binding</keyword>
<comment type="similarity">
    <text evidence="7">Belongs to the aldolase class II family. MtnB subfamily.</text>
</comment>
<keyword evidence="4 7" id="KW-0862">Zinc</keyword>
<evidence type="ECO:0000256" key="7">
    <source>
        <dbReference type="HAMAP-Rule" id="MF_03116"/>
    </source>
</evidence>
<dbReference type="InterPro" id="IPR036409">
    <property type="entry name" value="Aldolase_II/adducin_N_sf"/>
</dbReference>
<dbReference type="HAMAP" id="MF_03116">
    <property type="entry name" value="Salvage_MtnB_euk"/>
    <property type="match status" value="1"/>
</dbReference>
<organism evidence="9 10">
    <name type="scientific">Saccharomyces kudriavzevii (strain ATCC MYA-4449 / AS 2.2408 / CBS 8840 / NBRC 1802 / NCYC 2889)</name>
    <name type="common">Yeast</name>
    <dbReference type="NCBI Taxonomy" id="226230"/>
    <lineage>
        <taxon>Eukaryota</taxon>
        <taxon>Fungi</taxon>
        <taxon>Dikarya</taxon>
        <taxon>Ascomycota</taxon>
        <taxon>Saccharomycotina</taxon>
        <taxon>Saccharomycetes</taxon>
        <taxon>Saccharomycetales</taxon>
        <taxon>Saccharomycetaceae</taxon>
        <taxon>Saccharomyces</taxon>
    </lineage>
</organism>
<dbReference type="InterPro" id="IPR017714">
    <property type="entry name" value="MethylthioRu-1-P_deHdtase_MtnB"/>
</dbReference>
<accession>A0AA35J2J4</accession>
<keyword evidence="6 7" id="KW-0456">Lyase</keyword>
<feature type="binding site" evidence="7">
    <location>
        <position position="109"/>
    </location>
    <ligand>
        <name>Zn(2+)</name>
        <dbReference type="ChEBI" id="CHEBI:29105"/>
    </ligand>
</feature>
<feature type="binding site" evidence="7">
    <location>
        <position position="107"/>
    </location>
    <ligand>
        <name>Zn(2+)</name>
        <dbReference type="ChEBI" id="CHEBI:29105"/>
    </ligand>
</feature>
<dbReference type="PANTHER" id="PTHR10640">
    <property type="entry name" value="METHYLTHIORIBULOSE-1-PHOSPHATE DEHYDRATASE"/>
    <property type="match status" value="1"/>
</dbReference>
<dbReference type="AlphaFoldDB" id="A0AA35J2J4"/>
<dbReference type="GeneID" id="80925059"/>
<evidence type="ECO:0000256" key="6">
    <source>
        <dbReference type="ARBA" id="ARBA00023239"/>
    </source>
</evidence>
<comment type="function">
    <text evidence="7">Catalyzes the dehydration of methylthioribulose-1-phosphate (MTRu-1-P) into 2,3-diketo-5-methylthiopentyl-1-phosphate (DK-MTP-1-P).</text>
</comment>
<dbReference type="Proteomes" id="UP001162087">
    <property type="component" value="Chromosome 10"/>
</dbReference>
<dbReference type="PANTHER" id="PTHR10640:SF7">
    <property type="entry name" value="METHYLTHIORIBULOSE-1-PHOSPHATE DEHYDRATASE"/>
    <property type="match status" value="1"/>
</dbReference>
<dbReference type="GO" id="GO:0046570">
    <property type="term" value="F:methylthioribulose 1-phosphate dehydratase activity"/>
    <property type="evidence" value="ECO:0007669"/>
    <property type="project" value="UniProtKB-UniRule"/>
</dbReference>
<dbReference type="SMART" id="SM01007">
    <property type="entry name" value="Aldolase_II"/>
    <property type="match status" value="1"/>
</dbReference>
<dbReference type="GO" id="GO:0008270">
    <property type="term" value="F:zinc ion binding"/>
    <property type="evidence" value="ECO:0007669"/>
    <property type="project" value="UniProtKB-UniRule"/>
</dbReference>
<comment type="cofactor">
    <cofactor evidence="7">
        <name>Zn(2+)</name>
        <dbReference type="ChEBI" id="CHEBI:29105"/>
    </cofactor>
    <text evidence="7">Binds 1 zinc ion per subunit.</text>
</comment>
<gene>
    <name evidence="9" type="primary">SKDI10G2310</name>
    <name evidence="7" type="synonym">MDE1</name>
    <name evidence="9" type="ORF">SKDI_10G2310</name>
</gene>
<comment type="subcellular location">
    <subcellularLocation>
        <location evidence="7">Cytoplasm</location>
    </subcellularLocation>
</comment>
<sequence length="245" mass="27479">MSLDDVLIRSDDPHHPANLICTLCKQFFHNNWCTGTGGGISIKDSETNRYYLAPSGVQKEQMTPDDLFVMDAQTLEYLRAPELYRPSACTPLFLACYQKKDAGAIIHTHSQNAVMCSLIFGDEFRIANIEQIKALPSGEVDPVTGKPIALSFFDTLKIPIIENMAHEDELIDDLHKTFAEYPDTCAVIVRRHGIFVWGPTIDKVKIFNEAIDYLMELAIKMYKMGIPPDCGIGEEKKHLVRGTDA</sequence>
<dbReference type="RefSeq" id="XP_056083127.1">
    <property type="nucleotide sequence ID" value="XM_056229072.1"/>
</dbReference>
<keyword evidence="2 7" id="KW-0028">Amino-acid biosynthesis</keyword>
<dbReference type="Pfam" id="PF00596">
    <property type="entry name" value="Aldolase_II"/>
    <property type="match status" value="1"/>
</dbReference>
<feature type="domain" description="Class II aldolase/adducin N-terminal" evidence="8">
    <location>
        <begin position="18"/>
        <end position="219"/>
    </location>
</feature>
<dbReference type="FunFam" id="3.40.225.10:FF:000003">
    <property type="entry name" value="Methylthioribulose-1-phosphate dehydratase"/>
    <property type="match status" value="1"/>
</dbReference>
<feature type="binding site" evidence="7">
    <location>
        <position position="192"/>
    </location>
    <ligand>
        <name>Zn(2+)</name>
        <dbReference type="ChEBI" id="CHEBI:29105"/>
    </ligand>
</feature>
<keyword evidence="10" id="KW-1185">Reference proteome</keyword>
<evidence type="ECO:0000313" key="10">
    <source>
        <dbReference type="Proteomes" id="UP001162087"/>
    </source>
</evidence>
<dbReference type="GO" id="GO:0019509">
    <property type="term" value="P:L-methionine salvage from methylthioadenosine"/>
    <property type="evidence" value="ECO:0007669"/>
    <property type="project" value="UniProtKB-UniRule"/>
</dbReference>
<dbReference type="GO" id="GO:0005737">
    <property type="term" value="C:cytoplasm"/>
    <property type="evidence" value="ECO:0007669"/>
    <property type="project" value="UniProtKB-SubCell"/>
</dbReference>
<dbReference type="EC" id="4.2.1.109" evidence="7"/>
<proteinExistence type="inferred from homology"/>
<evidence type="ECO:0000256" key="2">
    <source>
        <dbReference type="ARBA" id="ARBA00022605"/>
    </source>
</evidence>
<reference evidence="9" key="1">
    <citation type="submission" date="2022-10" db="EMBL/GenBank/DDBJ databases">
        <authorList>
            <person name="Byrne P K."/>
        </authorList>
    </citation>
    <scope>NUCLEOTIDE SEQUENCE</scope>
    <source>
        <strain evidence="9">IFO1802</strain>
    </source>
</reference>
<dbReference type="EMBL" id="OX365905">
    <property type="protein sequence ID" value="CAI4043846.1"/>
    <property type="molecule type" value="Genomic_DNA"/>
</dbReference>
<name>A0AA35J2J4_SACK1</name>
<keyword evidence="1 7" id="KW-0963">Cytoplasm</keyword>
<dbReference type="InterPro" id="IPR027514">
    <property type="entry name" value="Salvage_MtnB_euk"/>
</dbReference>
<comment type="pathway">
    <text evidence="7">Amino-acid biosynthesis; L-methionine biosynthesis via salvage pathway; L-methionine from S-methyl-5-thio-alpha-D-ribose 1-phosphate: step 2/6.</text>
</comment>
<comment type="catalytic activity">
    <reaction evidence="7">
        <text>5-(methylsulfanyl)-D-ribulose 1-phosphate = 5-methylsulfanyl-2,3-dioxopentyl phosphate + H2O</text>
        <dbReference type="Rhea" id="RHEA:15549"/>
        <dbReference type="ChEBI" id="CHEBI:15377"/>
        <dbReference type="ChEBI" id="CHEBI:58548"/>
        <dbReference type="ChEBI" id="CHEBI:58828"/>
        <dbReference type="EC" id="4.2.1.109"/>
    </reaction>
</comment>
<evidence type="ECO:0000256" key="5">
    <source>
        <dbReference type="ARBA" id="ARBA00023167"/>
    </source>
</evidence>
<dbReference type="NCBIfam" id="TIGR03328">
    <property type="entry name" value="salvage_mtnB"/>
    <property type="match status" value="1"/>
</dbReference>
<protein>
    <recommendedName>
        <fullName evidence="7">Methylthioribulose-1-phosphate dehydratase</fullName>
        <shortName evidence="7">MTRu-1-P dehydratase</shortName>
        <ecNumber evidence="7">4.2.1.109</ecNumber>
    </recommendedName>
</protein>
<evidence type="ECO:0000256" key="3">
    <source>
        <dbReference type="ARBA" id="ARBA00022723"/>
    </source>
</evidence>
<feature type="active site" description="Proton donor/acceptor" evidence="7">
    <location>
        <position position="130"/>
    </location>
</feature>
<keyword evidence="5 7" id="KW-0486">Methionine biosynthesis</keyword>
<dbReference type="InterPro" id="IPR001303">
    <property type="entry name" value="Aldolase_II/adducin_N"/>
</dbReference>
<evidence type="ECO:0000256" key="4">
    <source>
        <dbReference type="ARBA" id="ARBA00022833"/>
    </source>
</evidence>
<evidence type="ECO:0000256" key="1">
    <source>
        <dbReference type="ARBA" id="ARBA00022490"/>
    </source>
</evidence>
<dbReference type="Gene3D" id="3.40.225.10">
    <property type="entry name" value="Class II aldolase/adducin N-terminal domain"/>
    <property type="match status" value="1"/>
</dbReference>